<name>A0ABR4K6Q4_9EURO</name>
<evidence type="ECO:0000256" key="1">
    <source>
        <dbReference type="SAM" id="MobiDB-lite"/>
    </source>
</evidence>
<proteinExistence type="predicted"/>
<organism evidence="2 3">
    <name type="scientific">Aspergillus pseudoustus</name>
    <dbReference type="NCBI Taxonomy" id="1810923"/>
    <lineage>
        <taxon>Eukaryota</taxon>
        <taxon>Fungi</taxon>
        <taxon>Dikarya</taxon>
        <taxon>Ascomycota</taxon>
        <taxon>Pezizomycotina</taxon>
        <taxon>Eurotiomycetes</taxon>
        <taxon>Eurotiomycetidae</taxon>
        <taxon>Eurotiales</taxon>
        <taxon>Aspergillaceae</taxon>
        <taxon>Aspergillus</taxon>
        <taxon>Aspergillus subgen. Nidulantes</taxon>
    </lineage>
</organism>
<dbReference type="EMBL" id="JBFXLU010000056">
    <property type="protein sequence ID" value="KAL2847424.1"/>
    <property type="molecule type" value="Genomic_DNA"/>
</dbReference>
<feature type="region of interest" description="Disordered" evidence="1">
    <location>
        <begin position="67"/>
        <end position="106"/>
    </location>
</feature>
<comment type="caution">
    <text evidence="2">The sequence shown here is derived from an EMBL/GenBank/DDBJ whole genome shotgun (WGS) entry which is preliminary data.</text>
</comment>
<evidence type="ECO:0000313" key="2">
    <source>
        <dbReference type="EMBL" id="KAL2847424.1"/>
    </source>
</evidence>
<reference evidence="2 3" key="1">
    <citation type="submission" date="2024-07" db="EMBL/GenBank/DDBJ databases">
        <title>Section-level genome sequencing and comparative genomics of Aspergillus sections Usti and Cavernicolus.</title>
        <authorList>
            <consortium name="Lawrence Berkeley National Laboratory"/>
            <person name="Nybo J.L."/>
            <person name="Vesth T.C."/>
            <person name="Theobald S."/>
            <person name="Frisvad J.C."/>
            <person name="Larsen T.O."/>
            <person name="Kjaerboelling I."/>
            <person name="Rothschild-Mancinelli K."/>
            <person name="Lyhne E.K."/>
            <person name="Kogle M.E."/>
            <person name="Barry K."/>
            <person name="Clum A."/>
            <person name="Na H."/>
            <person name="Ledsgaard L."/>
            <person name="Lin J."/>
            <person name="Lipzen A."/>
            <person name="Kuo A."/>
            <person name="Riley R."/>
            <person name="Mondo S."/>
            <person name="Labutti K."/>
            <person name="Haridas S."/>
            <person name="Pangalinan J."/>
            <person name="Salamov A.A."/>
            <person name="Simmons B.A."/>
            <person name="Magnuson J.K."/>
            <person name="Chen J."/>
            <person name="Drula E."/>
            <person name="Henrissat B."/>
            <person name="Wiebenga A."/>
            <person name="Lubbers R.J."/>
            <person name="Gomes A.C."/>
            <person name="Makela M.R."/>
            <person name="Stajich J."/>
            <person name="Grigoriev I.V."/>
            <person name="Mortensen U.H."/>
            <person name="De Vries R.P."/>
            <person name="Baker S.E."/>
            <person name="Andersen M.R."/>
        </authorList>
    </citation>
    <scope>NUCLEOTIDE SEQUENCE [LARGE SCALE GENOMIC DNA]</scope>
    <source>
        <strain evidence="2 3">CBS 123904</strain>
    </source>
</reference>
<sequence length="131" mass="14587">MRSYMALRDERDMEDANLSTEFTSTSSGPFLSGQNTLLLLLLLLSWPASRGSRPLWLNNHIPQGMQRVSVQDSPRRRNPHLPATPSSSPGCTVGVASKFSSNRTPISTSRQARLHVLDPLRIRGMQPYSLL</sequence>
<keyword evidence="3" id="KW-1185">Reference proteome</keyword>
<gene>
    <name evidence="2" type="ORF">BJY01DRAFT_212520</name>
</gene>
<protein>
    <submittedName>
        <fullName evidence="2">Uncharacterized protein</fullName>
    </submittedName>
</protein>
<accession>A0ABR4K6Q4</accession>
<dbReference type="Proteomes" id="UP001610446">
    <property type="component" value="Unassembled WGS sequence"/>
</dbReference>
<evidence type="ECO:0000313" key="3">
    <source>
        <dbReference type="Proteomes" id="UP001610446"/>
    </source>
</evidence>